<sequence length="722" mass="80457">MTPPFATLPPSRFWLYGLSVLLLLLVGLAQAKDYGDIQQQRIHHVLSQTDSISESEGAYKVRTLSAAGKVLGYVFQSLDVVDIPAYSGKPINVQVILDPAGVILDAFVLEHHEPILLIGIAEEKLHAFSARYSGIQVNQRVVVGHSSDPNAVTVDAIAGATVTAMVVNEVIMRAAHDVAVSLELVKGDAGLAVAPARVRDDLYEPADWKTLTGNGAVRRLHLTRGQADASFKGTEAEGVEAASAEQADDTFIDLYVTHLNPPTIGRNLLGEAQYRRLMAELKPGEQAIAVMGSGRYSFKGSGYVRGGIFDRVQVRQFGDAISFRDLDFQRLDDVAATDMPEFDEMAMFIVRASHRFDPGSPWSLELLVRRQTGPVSGIFSSFELGYQLPEPYLERPLPTAEQLAAAEEASRPMWLTLWYQKSVEITVLGVALLVLTAILFLQDALARRPKLLHGVRRGYLMFTVVFLGGYALAQLSVVNVLTFVHALFEDFRWELFLTDPLVFILWVFTAASILLWGRGVFCGWLCPFGALQELLNELARKLKVPQYELPFAVHERLWAIKYIILLMLFGVSLESMSSAERLAEVEPFKTAITLRFDRQWWFVAYAAGLLVINLFTRKVYCRYLCPLGAALAMPTRLRLFDWLKRRKECGNPCQLCAKECEIQAIHPDGRINANECHYCLDCQMTWHNENKCPPLINKRKKRGKAAVTDPQLIAVVQVNPAP</sequence>
<dbReference type="InterPro" id="IPR017896">
    <property type="entry name" value="4Fe4S_Fe-S-bd"/>
</dbReference>
<dbReference type="Pfam" id="PF04205">
    <property type="entry name" value="FMN_bind"/>
    <property type="match status" value="1"/>
</dbReference>
<dbReference type="PANTHER" id="PTHR30224:SF4">
    <property type="entry name" value="ELECTRON TRANSPORT PROTEIN YCCM-RELATED"/>
    <property type="match status" value="1"/>
</dbReference>
<feature type="transmembrane region" description="Helical" evidence="4">
    <location>
        <begin position="503"/>
        <end position="531"/>
    </location>
</feature>
<evidence type="ECO:0000313" key="7">
    <source>
        <dbReference type="Proteomes" id="UP000692896"/>
    </source>
</evidence>
<feature type="domain" description="FMN-binding" evidence="5">
    <location>
        <begin position="85"/>
        <end position="178"/>
    </location>
</feature>
<feature type="transmembrane region" description="Helical" evidence="4">
    <location>
        <begin position="599"/>
        <end position="616"/>
    </location>
</feature>
<dbReference type="SMART" id="SM00900">
    <property type="entry name" value="FMN_bind"/>
    <property type="match status" value="1"/>
</dbReference>
<dbReference type="GO" id="GO:0045893">
    <property type="term" value="P:positive regulation of DNA-templated transcription"/>
    <property type="evidence" value="ECO:0007669"/>
    <property type="project" value="InterPro"/>
</dbReference>
<dbReference type="PIRSF" id="PIRSF036354">
    <property type="entry name" value="NosR"/>
    <property type="match status" value="1"/>
</dbReference>
<gene>
    <name evidence="6" type="ORF">J7E47_00060</name>
</gene>
<proteinExistence type="predicted"/>
<feature type="transmembrane region" description="Helical" evidence="4">
    <location>
        <begin position="425"/>
        <end position="446"/>
    </location>
</feature>
<dbReference type="RefSeq" id="WP_214912293.1">
    <property type="nucleotide sequence ID" value="NZ_JAGGNX010000009.1"/>
</dbReference>
<feature type="transmembrane region" description="Helical" evidence="4">
    <location>
        <begin position="559"/>
        <end position="579"/>
    </location>
</feature>
<keyword evidence="2" id="KW-1003">Cell membrane</keyword>
<keyword evidence="4" id="KW-1133">Transmembrane helix</keyword>
<dbReference type="Pfam" id="PF12801">
    <property type="entry name" value="Fer4_5"/>
    <property type="match status" value="2"/>
</dbReference>
<comment type="subcellular location">
    <subcellularLocation>
        <location evidence="1">Cell membrane</location>
    </subcellularLocation>
</comment>
<dbReference type="NCBIfam" id="NF046105">
    <property type="entry name" value="TransRegNosR"/>
    <property type="match status" value="1"/>
</dbReference>
<reference evidence="6" key="1">
    <citation type="submission" date="2021-03" db="EMBL/GenBank/DDBJ databases">
        <title>Genomic analysis provides insights into the functional capacity of soil bacteria communities inhabiting an altitudinal gradient in the Atacama Desert.</title>
        <authorList>
            <person name="Gonzalez M."/>
            <person name="Maldonado J."/>
            <person name="Maza F."/>
            <person name="Hodar C."/>
            <person name="Cortes M."/>
            <person name="Palma R."/>
            <person name="Andreani C."/>
            <person name="Gaete A."/>
            <person name="Vasquez-Dean J."/>
            <person name="Acuna V."/>
            <person name="Aguado M."/>
            <person name="Mandakovic D."/>
            <person name="Latorre M."/>
            <person name="Orellana A."/>
            <person name="Gutierrez R."/>
            <person name="Montecino M."/>
            <person name="Allende M."/>
            <person name="Maass A."/>
            <person name="Cambiazo V."/>
        </authorList>
    </citation>
    <scope>NUCLEOTIDE SEQUENCE</scope>
    <source>
        <strain evidence="6">ISL-25</strain>
    </source>
</reference>
<dbReference type="GO" id="GO:0003677">
    <property type="term" value="F:DNA binding"/>
    <property type="evidence" value="ECO:0007669"/>
    <property type="project" value="InterPro"/>
</dbReference>
<dbReference type="SUPFAM" id="SSF54862">
    <property type="entry name" value="4Fe-4S ferredoxins"/>
    <property type="match status" value="1"/>
</dbReference>
<keyword evidence="4" id="KW-0812">Transmembrane</keyword>
<organism evidence="6 7">
    <name type="scientific">Pseudomonas fluorescens</name>
    <dbReference type="NCBI Taxonomy" id="294"/>
    <lineage>
        <taxon>Bacteria</taxon>
        <taxon>Pseudomonadati</taxon>
        <taxon>Pseudomonadota</taxon>
        <taxon>Gammaproteobacteria</taxon>
        <taxon>Pseudomonadales</taxon>
        <taxon>Pseudomonadaceae</taxon>
        <taxon>Pseudomonas</taxon>
    </lineage>
</organism>
<protein>
    <submittedName>
        <fullName evidence="6">Regulatory protein NosR</fullName>
    </submittedName>
</protein>
<dbReference type="AlphaFoldDB" id="A0A944DHS7"/>
<evidence type="ECO:0000256" key="3">
    <source>
        <dbReference type="ARBA" id="ARBA00023136"/>
    </source>
</evidence>
<evidence type="ECO:0000256" key="2">
    <source>
        <dbReference type="ARBA" id="ARBA00022475"/>
    </source>
</evidence>
<dbReference type="EMBL" id="JAGGOB010000001">
    <property type="protein sequence ID" value="MBT2327109.1"/>
    <property type="molecule type" value="Genomic_DNA"/>
</dbReference>
<dbReference type="Proteomes" id="UP000692896">
    <property type="component" value="Unassembled WGS sequence"/>
</dbReference>
<name>A0A944DHS7_PSEFL</name>
<keyword evidence="3 4" id="KW-0472">Membrane</keyword>
<comment type="caution">
    <text evidence="6">The sequence shown here is derived from an EMBL/GenBank/DDBJ whole genome shotgun (WGS) entry which is preliminary data.</text>
</comment>
<evidence type="ECO:0000256" key="4">
    <source>
        <dbReference type="SAM" id="Phobius"/>
    </source>
</evidence>
<evidence type="ECO:0000259" key="5">
    <source>
        <dbReference type="SMART" id="SM00900"/>
    </source>
</evidence>
<dbReference type="InterPro" id="IPR052378">
    <property type="entry name" value="NosR_regulator"/>
</dbReference>
<dbReference type="PANTHER" id="PTHR30224">
    <property type="entry name" value="ELECTRON TRANSPORT PROTEIN"/>
    <property type="match status" value="1"/>
</dbReference>
<dbReference type="GO" id="GO:0005886">
    <property type="term" value="C:plasma membrane"/>
    <property type="evidence" value="ECO:0007669"/>
    <property type="project" value="UniProtKB-SubCell"/>
</dbReference>
<dbReference type="InterPro" id="IPR011399">
    <property type="entry name" value="NosR"/>
</dbReference>
<evidence type="ECO:0000256" key="1">
    <source>
        <dbReference type="ARBA" id="ARBA00004236"/>
    </source>
</evidence>
<dbReference type="InterPro" id="IPR007329">
    <property type="entry name" value="FMN-bd"/>
</dbReference>
<accession>A0A944DHS7</accession>
<evidence type="ECO:0000313" key="6">
    <source>
        <dbReference type="EMBL" id="MBT2327109.1"/>
    </source>
</evidence>
<feature type="transmembrane region" description="Helical" evidence="4">
    <location>
        <begin position="458"/>
        <end position="483"/>
    </location>
</feature>
<dbReference type="GO" id="GO:0010181">
    <property type="term" value="F:FMN binding"/>
    <property type="evidence" value="ECO:0007669"/>
    <property type="project" value="InterPro"/>
</dbReference>